<evidence type="ECO:0000256" key="6">
    <source>
        <dbReference type="ARBA" id="ARBA00023136"/>
    </source>
</evidence>
<feature type="transmembrane region" description="Helical" evidence="7">
    <location>
        <begin position="176"/>
        <end position="196"/>
    </location>
</feature>
<keyword evidence="6 7" id="KW-0472">Membrane</keyword>
<comment type="caution">
    <text evidence="8">The sequence shown here is derived from an EMBL/GenBank/DDBJ whole genome shotgun (WGS) entry which is preliminary data.</text>
</comment>
<feature type="transmembrane region" description="Helical" evidence="7">
    <location>
        <begin position="143"/>
        <end position="164"/>
    </location>
</feature>
<keyword evidence="4 7" id="KW-0812">Transmembrane</keyword>
<keyword evidence="5 7" id="KW-1133">Transmembrane helix</keyword>
<dbReference type="EMBL" id="JACJSI010000383">
    <property type="protein sequence ID" value="MBD2536072.1"/>
    <property type="molecule type" value="Genomic_DNA"/>
</dbReference>
<evidence type="ECO:0000256" key="4">
    <source>
        <dbReference type="ARBA" id="ARBA00022692"/>
    </source>
</evidence>
<accession>A0ABR8E2V9</accession>
<comment type="similarity">
    <text evidence="2 7">Belongs to the UPF0056 (MarC) family.</text>
</comment>
<keyword evidence="3" id="KW-1003">Cell membrane</keyword>
<dbReference type="Pfam" id="PF01914">
    <property type="entry name" value="MarC"/>
    <property type="match status" value="1"/>
</dbReference>
<evidence type="ECO:0000256" key="7">
    <source>
        <dbReference type="RuleBase" id="RU362048"/>
    </source>
</evidence>
<evidence type="ECO:0000313" key="8">
    <source>
        <dbReference type="EMBL" id="MBD2536072.1"/>
    </source>
</evidence>
<feature type="transmembrane region" description="Helical" evidence="7">
    <location>
        <begin position="116"/>
        <end position="137"/>
    </location>
</feature>
<proteinExistence type="inferred from homology"/>
<evidence type="ECO:0000256" key="5">
    <source>
        <dbReference type="ARBA" id="ARBA00022989"/>
    </source>
</evidence>
<dbReference type="Proteomes" id="UP000623440">
    <property type="component" value="Unassembled WGS sequence"/>
</dbReference>
<reference evidence="8 9" key="1">
    <citation type="journal article" date="2020" name="ISME J.">
        <title>Comparative genomics reveals insights into cyanobacterial evolution and habitat adaptation.</title>
        <authorList>
            <person name="Chen M.Y."/>
            <person name="Teng W.K."/>
            <person name="Zhao L."/>
            <person name="Hu C.X."/>
            <person name="Zhou Y.K."/>
            <person name="Han B.P."/>
            <person name="Song L.R."/>
            <person name="Shu W.S."/>
        </authorList>
    </citation>
    <scope>NUCLEOTIDE SEQUENCE [LARGE SCALE GENOMIC DNA]</scope>
    <source>
        <strain evidence="8 9">FACHB-838</strain>
    </source>
</reference>
<organism evidence="8 9">
    <name type="scientific">Nostoc flagelliforme FACHB-838</name>
    <dbReference type="NCBI Taxonomy" id="2692904"/>
    <lineage>
        <taxon>Bacteria</taxon>
        <taxon>Bacillati</taxon>
        <taxon>Cyanobacteriota</taxon>
        <taxon>Cyanophyceae</taxon>
        <taxon>Nostocales</taxon>
        <taxon>Nostocaceae</taxon>
        <taxon>Nostoc</taxon>
    </lineage>
</organism>
<comment type="caution">
    <text evidence="7">Lacks conserved residue(s) required for the propagation of feature annotation.</text>
</comment>
<sequence length="210" mass="22739">MSLIPNTLATFIALFPIANPIGAVPVFYTLTATETPSQRHQQALQTAINVVLVLAVFLVAGRWILEFFGISLQVLRLAGGLLVAHTAWEMVTVCQRLTPSEKDEAMEKEDISFTPMAVPLISGPGAIGVVTSLSISFNHWVEYLESLVGIVLIGISLYLCFVLGEPLIKRLGRNGVGALNRVFGFFILAIGVRFIADGSISLLKEAFPIK</sequence>
<dbReference type="InterPro" id="IPR002771">
    <property type="entry name" value="Multi_antbiot-R_MarC"/>
</dbReference>
<dbReference type="PANTHER" id="PTHR33508">
    <property type="entry name" value="UPF0056 MEMBRANE PROTEIN YHCE"/>
    <property type="match status" value="1"/>
</dbReference>
<evidence type="ECO:0000256" key="1">
    <source>
        <dbReference type="ARBA" id="ARBA00004651"/>
    </source>
</evidence>
<evidence type="ECO:0000256" key="3">
    <source>
        <dbReference type="ARBA" id="ARBA00022475"/>
    </source>
</evidence>
<dbReference type="PANTHER" id="PTHR33508:SF1">
    <property type="entry name" value="UPF0056 MEMBRANE PROTEIN YHCE"/>
    <property type="match status" value="1"/>
</dbReference>
<comment type="subcellular location">
    <subcellularLocation>
        <location evidence="1 7">Cell membrane</location>
        <topology evidence="1 7">Multi-pass membrane protein</topology>
    </subcellularLocation>
</comment>
<feature type="transmembrane region" description="Helical" evidence="7">
    <location>
        <begin position="47"/>
        <end position="65"/>
    </location>
</feature>
<evidence type="ECO:0000313" key="9">
    <source>
        <dbReference type="Proteomes" id="UP000623440"/>
    </source>
</evidence>
<gene>
    <name evidence="8" type="ORF">H6G97_44850</name>
</gene>
<protein>
    <recommendedName>
        <fullName evidence="7">UPF0056 membrane protein</fullName>
    </recommendedName>
</protein>
<keyword evidence="9" id="KW-1185">Reference proteome</keyword>
<evidence type="ECO:0000256" key="2">
    <source>
        <dbReference type="ARBA" id="ARBA00009784"/>
    </source>
</evidence>
<dbReference type="NCBIfam" id="TIGR00427">
    <property type="entry name" value="NAAT family transporter"/>
    <property type="match status" value="1"/>
</dbReference>
<name>A0ABR8E2V9_9NOSO</name>
<dbReference type="RefSeq" id="WP_190946839.1">
    <property type="nucleotide sequence ID" value="NZ_JACJSI010000383.1"/>
</dbReference>